<dbReference type="RefSeq" id="WP_014254368.1">
    <property type="nucleotide sequence ID" value="NC_016627.1"/>
</dbReference>
<protein>
    <submittedName>
        <fullName evidence="2">Putative ATPase (AAA+ superfamily)</fullName>
    </submittedName>
</protein>
<proteinExistence type="predicted"/>
<dbReference type="CDD" id="cd00009">
    <property type="entry name" value="AAA"/>
    <property type="match status" value="1"/>
</dbReference>
<gene>
    <name evidence="2" type="ordered locus">Clocl_1075</name>
</gene>
<name>G8LXN9_ACECE</name>
<dbReference type="Pfam" id="PF05673">
    <property type="entry name" value="DUF815"/>
    <property type="match status" value="1"/>
</dbReference>
<evidence type="ECO:0000259" key="1">
    <source>
        <dbReference type="SMART" id="SM00382"/>
    </source>
</evidence>
<dbReference type="KEGG" id="ccl:Clocl_1075"/>
<evidence type="ECO:0000313" key="2">
    <source>
        <dbReference type="EMBL" id="AEV67750.1"/>
    </source>
</evidence>
<evidence type="ECO:0000313" key="3">
    <source>
        <dbReference type="Proteomes" id="UP000005435"/>
    </source>
</evidence>
<reference evidence="3" key="1">
    <citation type="submission" date="2011-12" db="EMBL/GenBank/DDBJ databases">
        <title>Complete sequence of Clostridium clariflavum DSM 19732.</title>
        <authorList>
            <consortium name="US DOE Joint Genome Institute"/>
            <person name="Lucas S."/>
            <person name="Han J."/>
            <person name="Lapidus A."/>
            <person name="Cheng J.-F."/>
            <person name="Goodwin L."/>
            <person name="Pitluck S."/>
            <person name="Peters L."/>
            <person name="Teshima H."/>
            <person name="Detter J.C."/>
            <person name="Han C."/>
            <person name="Tapia R."/>
            <person name="Land M."/>
            <person name="Hauser L."/>
            <person name="Kyrpides N."/>
            <person name="Ivanova N."/>
            <person name="Pagani I."/>
            <person name="Kitzmiller T."/>
            <person name="Lynd L."/>
            <person name="Izquierdo J."/>
            <person name="Woyke T."/>
        </authorList>
    </citation>
    <scope>NUCLEOTIDE SEQUENCE [LARGE SCALE GENOMIC DNA]</scope>
    <source>
        <strain evidence="3">DSM 19732 / NBRC 101661 / EBR45</strain>
    </source>
</reference>
<dbReference type="SMART" id="SM00382">
    <property type="entry name" value="AAA"/>
    <property type="match status" value="1"/>
</dbReference>
<sequence>MKLEELRLKLNSLSIYKKVLDDKLLNGIYVFIERLFTDNVDLNTFARYYNSIYYDISTLIGKRTLREYIENLIITDENPFSLACESTEYDRIDSMLLKAASNDLRTIKQLTCISSEIFKEYALKNICNLDFEIETVKDFPDWDFDTCNEIKEEQLNEPIKEVLYRKDDWGNLTRELWEFYRANGTGIFSKFRAFVWERDDNGGRLKGVDSPDPVLLSDFIGYEEQRAEIIRNTEQFLDGYSANNILLYGDRGTGKSSTVKALVNEYYKRGLRIVEVPKNYLIDFPKILTQLKDRKQKFIIFIDDLAFEDAEENYTCLKAVLEGGIQARPDNVVIYATSNRRHLIKEKFSDRLGLHSGNADDEIRSQDTIQEKLSLADRFGIIIVFSSPDKQDFIKIVEGLAEKRGISYDKEKLEREALKWEMWYNGRSPRTARQFVDWLEANKSVVCN</sequence>
<dbReference type="PANTHER" id="PTHR42935">
    <property type="entry name" value="SLR0930 PROTEIN"/>
    <property type="match status" value="1"/>
</dbReference>
<dbReference type="PANTHER" id="PTHR42935:SF1">
    <property type="entry name" value="SLR0930 PROTEIN"/>
    <property type="match status" value="1"/>
</dbReference>
<dbReference type="EMBL" id="CP003065">
    <property type="protein sequence ID" value="AEV67750.1"/>
    <property type="molecule type" value="Genomic_DNA"/>
</dbReference>
<reference evidence="2 3" key="2">
    <citation type="journal article" date="2012" name="Stand. Genomic Sci.">
        <title>Complete Genome Sequence of Clostridium clariflavum DSM 19732.</title>
        <authorList>
            <person name="Izquierdo J.A."/>
            <person name="Goodwin L."/>
            <person name="Davenport K.W."/>
            <person name="Teshima H."/>
            <person name="Bruce D."/>
            <person name="Detter C."/>
            <person name="Tapia R."/>
            <person name="Han S."/>
            <person name="Land M."/>
            <person name="Hauser L."/>
            <person name="Jeffries C.D."/>
            <person name="Han J."/>
            <person name="Pitluck S."/>
            <person name="Nolan M."/>
            <person name="Chen A."/>
            <person name="Huntemann M."/>
            <person name="Mavromatis K."/>
            <person name="Mikhailova N."/>
            <person name="Liolios K."/>
            <person name="Woyke T."/>
            <person name="Lynd L.R."/>
        </authorList>
    </citation>
    <scope>NUCLEOTIDE SEQUENCE [LARGE SCALE GENOMIC DNA]</scope>
    <source>
        <strain evidence="3">DSM 19732 / NBRC 101661 / EBR45</strain>
    </source>
</reference>
<dbReference type="InterPro" id="IPR008533">
    <property type="entry name" value="DUF815"/>
</dbReference>
<dbReference type="STRING" id="720554.Clocl_1075"/>
<dbReference type="HOGENOM" id="CLU_039512_1_1_9"/>
<feature type="domain" description="AAA+ ATPase" evidence="1">
    <location>
        <begin position="241"/>
        <end position="358"/>
    </location>
</feature>
<organism evidence="2 3">
    <name type="scientific">Acetivibrio clariflavus (strain DSM 19732 / NBRC 101661 / EBR45)</name>
    <name type="common">Clostridium clariflavum</name>
    <dbReference type="NCBI Taxonomy" id="720554"/>
    <lineage>
        <taxon>Bacteria</taxon>
        <taxon>Bacillati</taxon>
        <taxon>Bacillota</taxon>
        <taxon>Clostridia</taxon>
        <taxon>Eubacteriales</taxon>
        <taxon>Oscillospiraceae</taxon>
        <taxon>Acetivibrio</taxon>
    </lineage>
</organism>
<dbReference type="InterPro" id="IPR027417">
    <property type="entry name" value="P-loop_NTPase"/>
</dbReference>
<dbReference type="OrthoDB" id="9812140at2"/>
<dbReference type="Proteomes" id="UP000005435">
    <property type="component" value="Chromosome"/>
</dbReference>
<keyword evidence="3" id="KW-1185">Reference proteome</keyword>
<dbReference type="Gene3D" id="3.40.50.300">
    <property type="entry name" value="P-loop containing nucleotide triphosphate hydrolases"/>
    <property type="match status" value="1"/>
</dbReference>
<dbReference type="AlphaFoldDB" id="G8LXN9"/>
<dbReference type="InterPro" id="IPR003593">
    <property type="entry name" value="AAA+_ATPase"/>
</dbReference>
<dbReference type="eggNOG" id="COG2607">
    <property type="taxonomic scope" value="Bacteria"/>
</dbReference>
<dbReference type="SUPFAM" id="SSF52540">
    <property type="entry name" value="P-loop containing nucleoside triphosphate hydrolases"/>
    <property type="match status" value="1"/>
</dbReference>
<accession>G8LXN9</accession>